<dbReference type="KEGG" id="aer:AERYTH_01135"/>
<dbReference type="PANTHER" id="PTHR37042">
    <property type="entry name" value="OUTER MEMBRANE PROTEIN RV1973"/>
    <property type="match status" value="1"/>
</dbReference>
<accession>A0A0U3SY04</accession>
<dbReference type="EMBL" id="CP011502">
    <property type="protein sequence ID" value="ALX03400.1"/>
    <property type="molecule type" value="Genomic_DNA"/>
</dbReference>
<dbReference type="PATRIC" id="fig|2041.4.peg.234"/>
<name>A0A0U3SY04_9ACTN</name>
<reference evidence="4 5" key="1">
    <citation type="journal article" date="1991" name="Int. J. Syst. Bacteriol.">
        <title>Description of the erythromycin-producing bacterium Arthrobacter sp. strain NRRL B-3381 as Aeromicrobium erythreum gen. nov., sp. nov.</title>
        <authorList>
            <person name="Miller E.S."/>
            <person name="Woese C.R."/>
            <person name="Brenner S."/>
        </authorList>
    </citation>
    <scope>NUCLEOTIDE SEQUENCE [LARGE SCALE GENOMIC DNA]</scope>
    <source>
        <strain evidence="4 5">AR18</strain>
    </source>
</reference>
<dbReference type="Pfam" id="PF13577">
    <property type="entry name" value="SnoaL_4"/>
    <property type="match status" value="1"/>
</dbReference>
<feature type="domain" description="SnoaL-like" evidence="3">
    <location>
        <begin position="75"/>
        <end position="154"/>
    </location>
</feature>
<protein>
    <recommendedName>
        <fullName evidence="3">SnoaL-like domain-containing protein</fullName>
    </recommendedName>
</protein>
<evidence type="ECO:0000313" key="5">
    <source>
        <dbReference type="Proteomes" id="UP000067689"/>
    </source>
</evidence>
<evidence type="ECO:0000313" key="4">
    <source>
        <dbReference type="EMBL" id="ALX03400.1"/>
    </source>
</evidence>
<evidence type="ECO:0000256" key="2">
    <source>
        <dbReference type="ARBA" id="ARBA00023136"/>
    </source>
</evidence>
<organism evidence="4 5">
    <name type="scientific">Aeromicrobium erythreum</name>
    <dbReference type="NCBI Taxonomy" id="2041"/>
    <lineage>
        <taxon>Bacteria</taxon>
        <taxon>Bacillati</taxon>
        <taxon>Actinomycetota</taxon>
        <taxon>Actinomycetes</taxon>
        <taxon>Propionibacteriales</taxon>
        <taxon>Nocardioidaceae</taxon>
        <taxon>Aeromicrobium</taxon>
    </lineage>
</organism>
<dbReference type="Proteomes" id="UP000067689">
    <property type="component" value="Chromosome"/>
</dbReference>
<dbReference type="PANTHER" id="PTHR37042:SF4">
    <property type="entry name" value="OUTER MEMBRANE PROTEIN RV1973"/>
    <property type="match status" value="1"/>
</dbReference>
<dbReference type="AlphaFoldDB" id="A0A0U3SY04"/>
<gene>
    <name evidence="4" type="ORF">AERYTH_01135</name>
</gene>
<evidence type="ECO:0000256" key="1">
    <source>
        <dbReference type="ARBA" id="ARBA00004370"/>
    </source>
</evidence>
<keyword evidence="5" id="KW-1185">Reference proteome</keyword>
<comment type="subcellular location">
    <subcellularLocation>
        <location evidence="1">Membrane</location>
    </subcellularLocation>
</comment>
<dbReference type="SUPFAM" id="SSF54427">
    <property type="entry name" value="NTF2-like"/>
    <property type="match status" value="1"/>
</dbReference>
<sequence>MLGWVLLAVSLAVAVSGSVAWWSAAHSDDLQLARTRDAVLIRATSDIATLNSLDSADVKAGLDSWKAVTTGTLHDQFSGLDEQDRQLLADQGKESRGKVVDAAVLDVDGDTAEVIASVETTVRDAKDAEAEPVVKRNRFTATLVRSGGTWKVSDLQQLAVELS</sequence>
<dbReference type="InterPro" id="IPR037401">
    <property type="entry name" value="SnoaL-like"/>
</dbReference>
<keyword evidence="2" id="KW-0472">Membrane</keyword>
<proteinExistence type="predicted"/>
<dbReference type="InterPro" id="IPR032710">
    <property type="entry name" value="NTF2-like_dom_sf"/>
</dbReference>
<dbReference type="GO" id="GO:0016020">
    <property type="term" value="C:membrane"/>
    <property type="evidence" value="ECO:0007669"/>
    <property type="project" value="UniProtKB-SubCell"/>
</dbReference>
<dbReference type="STRING" id="2041.AERYTH_01135"/>
<dbReference type="Gene3D" id="3.10.450.50">
    <property type="match status" value="1"/>
</dbReference>
<evidence type="ECO:0000259" key="3">
    <source>
        <dbReference type="Pfam" id="PF13577"/>
    </source>
</evidence>